<sequence>MHTLDPLMYVPIDAARGEGLSRMVSFALVYPSVQAAADESAEAMEAPAKVVTAIKAPVSPAVMLLRM</sequence>
<organism evidence="1 2">
    <name type="scientific">Streptomyces himastatinicus ATCC 53653</name>
    <dbReference type="NCBI Taxonomy" id="457427"/>
    <lineage>
        <taxon>Bacteria</taxon>
        <taxon>Bacillati</taxon>
        <taxon>Actinomycetota</taxon>
        <taxon>Actinomycetes</taxon>
        <taxon>Kitasatosporales</taxon>
        <taxon>Streptomycetaceae</taxon>
        <taxon>Streptomyces</taxon>
        <taxon>Streptomyces violaceusniger group</taxon>
    </lineage>
</organism>
<reference evidence="1 2" key="1">
    <citation type="submission" date="2009-02" db="EMBL/GenBank/DDBJ databases">
        <title>Annotation of Streptomyces hygroscopicus strain ATCC 53653.</title>
        <authorList>
            <consortium name="The Broad Institute Genome Sequencing Platform"/>
            <consortium name="Broad Institute Microbial Sequencing Center"/>
            <person name="Fischbach M."/>
            <person name="Godfrey P."/>
            <person name="Ward D."/>
            <person name="Young S."/>
            <person name="Zeng Q."/>
            <person name="Koehrsen M."/>
            <person name="Alvarado L."/>
            <person name="Berlin A.M."/>
            <person name="Bochicchio J."/>
            <person name="Borenstein D."/>
            <person name="Chapman S.B."/>
            <person name="Chen Z."/>
            <person name="Engels R."/>
            <person name="Freedman E."/>
            <person name="Gellesch M."/>
            <person name="Goldberg J."/>
            <person name="Griggs A."/>
            <person name="Gujja S."/>
            <person name="Heilman E.R."/>
            <person name="Heiman D.I."/>
            <person name="Hepburn T.A."/>
            <person name="Howarth C."/>
            <person name="Jen D."/>
            <person name="Larson L."/>
            <person name="Lewis B."/>
            <person name="Mehta T."/>
            <person name="Park D."/>
            <person name="Pearson M."/>
            <person name="Richards J."/>
            <person name="Roberts A."/>
            <person name="Saif S."/>
            <person name="Shea T.D."/>
            <person name="Shenoy N."/>
            <person name="Sisk P."/>
            <person name="Stolte C."/>
            <person name="Sykes S.N."/>
            <person name="Thomson T."/>
            <person name="Walk T."/>
            <person name="White J."/>
            <person name="Yandava C."/>
            <person name="Straight P."/>
            <person name="Clardy J."/>
            <person name="Hung D."/>
            <person name="Kolter R."/>
            <person name="Mekalanos J."/>
            <person name="Walker S."/>
            <person name="Walsh C.T."/>
            <person name="Wieland-Brown L.C."/>
            <person name="Haas B."/>
            <person name="Nusbaum C."/>
            <person name="Birren B."/>
        </authorList>
    </citation>
    <scope>NUCLEOTIDE SEQUENCE [LARGE SCALE GENOMIC DNA]</scope>
    <source>
        <strain evidence="1 2">ATCC 53653</strain>
    </source>
</reference>
<evidence type="ECO:0000313" key="1">
    <source>
        <dbReference type="EMBL" id="EFL23808.1"/>
    </source>
</evidence>
<evidence type="ECO:0000313" key="2">
    <source>
        <dbReference type="Proteomes" id="UP000003963"/>
    </source>
</evidence>
<name>D9WNB1_9ACTN</name>
<accession>D9WNB1</accession>
<protein>
    <submittedName>
        <fullName evidence="1">Uncharacterized protein</fullName>
    </submittedName>
</protein>
<dbReference type="HOGENOM" id="CLU_2810597_0_0_11"/>
<proteinExistence type="predicted"/>
<gene>
    <name evidence="1" type="ORF">SSOG_03522</name>
</gene>
<dbReference type="EMBL" id="GG657754">
    <property type="protein sequence ID" value="EFL23808.1"/>
    <property type="molecule type" value="Genomic_DNA"/>
</dbReference>
<keyword evidence="2" id="KW-1185">Reference proteome</keyword>
<dbReference type="AlphaFoldDB" id="D9WNB1"/>
<dbReference type="Proteomes" id="UP000003963">
    <property type="component" value="Unassembled WGS sequence"/>
</dbReference>